<keyword evidence="2" id="KW-0732">Signal</keyword>
<feature type="compositionally biased region" description="Low complexity" evidence="1">
    <location>
        <begin position="76"/>
        <end position="91"/>
    </location>
</feature>
<evidence type="ECO:0000256" key="1">
    <source>
        <dbReference type="SAM" id="MobiDB-lite"/>
    </source>
</evidence>
<gene>
    <name evidence="3" type="ORF">g.17041</name>
</gene>
<feature type="region of interest" description="Disordered" evidence="1">
    <location>
        <begin position="40"/>
        <end position="94"/>
    </location>
</feature>
<proteinExistence type="predicted"/>
<dbReference type="Gene3D" id="2.20.20.160">
    <property type="match status" value="1"/>
</dbReference>
<dbReference type="EMBL" id="GGYP01004023">
    <property type="protein sequence ID" value="MDE48794.1"/>
    <property type="molecule type" value="Transcribed_RNA"/>
</dbReference>
<feature type="signal peptide" evidence="2">
    <location>
        <begin position="1"/>
        <end position="33"/>
    </location>
</feature>
<sequence>MISRKIHLGETITLLLLLVLATMQLCLVTVSSSAILPNEQGNKQAPPVPAASQQESQNHVDSMSKTKLQQQPATKQTNSQQETGGQQQIKQRSNNAADDDLIPLATINNHSRNNQNLLRPPQYVDVSALVSANGRNMTFATNGANTNGAVPVPPMGASNSISPNSVLSPKSRSGLPECATQQVCNAIFVRMNHTQRLCECSSNYNWKCSNNLDPQDGHTIELTRKFDKRIYTQIKTCEPLREVRACKSPTDWTLLALQSERSGKAHYVVVCKCPTWAQLEGPYTHNHPPYANIPGIRVYGMLCAHQTARSSTAQSYSSYNPSLGIYPEFPWSEALNVLNTTNLANTLDNGSH</sequence>
<evidence type="ECO:0008006" key="4">
    <source>
        <dbReference type="Google" id="ProtNLM"/>
    </source>
</evidence>
<reference evidence="3" key="1">
    <citation type="submission" date="2018-10" db="EMBL/GenBank/DDBJ databases">
        <title>Transcriptome assembly of Aceria tosichella (Wheat curl mite) Type 2.</title>
        <authorList>
            <person name="Scully E.D."/>
            <person name="Geib S.M."/>
            <person name="Palmer N.A."/>
            <person name="Gupta A.K."/>
            <person name="Sarath G."/>
            <person name="Tatineni S."/>
        </authorList>
    </citation>
    <scope>NUCLEOTIDE SEQUENCE</scope>
    <source>
        <strain evidence="3">LincolnNE</strain>
    </source>
</reference>
<evidence type="ECO:0000313" key="3">
    <source>
        <dbReference type="EMBL" id="MDE48794.1"/>
    </source>
</evidence>
<protein>
    <recommendedName>
        <fullName evidence="4">Protein giant-lens</fullName>
    </recommendedName>
</protein>
<organism evidence="3">
    <name type="scientific">Aceria tosichella</name>
    <name type="common">wheat curl mite</name>
    <dbReference type="NCBI Taxonomy" id="561515"/>
    <lineage>
        <taxon>Eukaryota</taxon>
        <taxon>Metazoa</taxon>
        <taxon>Ecdysozoa</taxon>
        <taxon>Arthropoda</taxon>
        <taxon>Chelicerata</taxon>
        <taxon>Arachnida</taxon>
        <taxon>Acari</taxon>
        <taxon>Acariformes</taxon>
        <taxon>Trombidiformes</taxon>
        <taxon>Prostigmata</taxon>
        <taxon>Eupodina</taxon>
        <taxon>Eriophyoidea</taxon>
        <taxon>Eriophyidae</taxon>
        <taxon>Eriophyinae</taxon>
        <taxon>Aceriini</taxon>
        <taxon>Aceria</taxon>
    </lineage>
</organism>
<feature type="chain" id="PRO_5026287004" description="Protein giant-lens" evidence="2">
    <location>
        <begin position="34"/>
        <end position="352"/>
    </location>
</feature>
<feature type="compositionally biased region" description="Polar residues" evidence="1">
    <location>
        <begin position="51"/>
        <end position="75"/>
    </location>
</feature>
<name>A0A6G1SE74_9ACAR</name>
<accession>A0A6G1SE74</accession>
<evidence type="ECO:0000256" key="2">
    <source>
        <dbReference type="SAM" id="SignalP"/>
    </source>
</evidence>
<dbReference type="AlphaFoldDB" id="A0A6G1SE74"/>